<evidence type="ECO:0000256" key="1">
    <source>
        <dbReference type="ARBA" id="ARBA00022723"/>
    </source>
</evidence>
<dbReference type="AlphaFoldDB" id="X1IF26"/>
<evidence type="ECO:0000313" key="4">
    <source>
        <dbReference type="EMBL" id="GAH80981.1"/>
    </source>
</evidence>
<protein>
    <recommendedName>
        <fullName evidence="3">LapB rubredoxin metal binding domain-containing protein</fullName>
    </recommendedName>
</protein>
<proteinExistence type="predicted"/>
<organism evidence="4">
    <name type="scientific">marine sediment metagenome</name>
    <dbReference type="NCBI Taxonomy" id="412755"/>
    <lineage>
        <taxon>unclassified sequences</taxon>
        <taxon>metagenomes</taxon>
        <taxon>ecological metagenomes</taxon>
    </lineage>
</organism>
<dbReference type="Pfam" id="PF18073">
    <property type="entry name" value="Zn_ribbon_LapB"/>
    <property type="match status" value="1"/>
</dbReference>
<sequence length="71" mass="7991">MKPNPGKSKSIFVCQQCGKESAKWLGRCPNCQAWNSFVETTVSLSHISPDWSRSRENKPQELSQVEMGSFS</sequence>
<reference evidence="4" key="1">
    <citation type="journal article" date="2014" name="Front. Microbiol.">
        <title>High frequency of phylogenetically diverse reductive dehalogenase-homologous genes in deep subseafloor sedimentary metagenomes.</title>
        <authorList>
            <person name="Kawai M."/>
            <person name="Futagami T."/>
            <person name="Toyoda A."/>
            <person name="Takaki Y."/>
            <person name="Nishi S."/>
            <person name="Hori S."/>
            <person name="Arai W."/>
            <person name="Tsubouchi T."/>
            <person name="Morono Y."/>
            <person name="Uchiyama I."/>
            <person name="Ito T."/>
            <person name="Fujiyama A."/>
            <person name="Inagaki F."/>
            <person name="Takami H."/>
        </authorList>
    </citation>
    <scope>NUCLEOTIDE SEQUENCE</scope>
    <source>
        <strain evidence="4">Expedition CK06-06</strain>
    </source>
</reference>
<evidence type="ECO:0000256" key="2">
    <source>
        <dbReference type="SAM" id="MobiDB-lite"/>
    </source>
</evidence>
<accession>X1IF26</accession>
<keyword evidence="1" id="KW-0479">Metal-binding</keyword>
<gene>
    <name evidence="4" type="ORF">S03H2_57396</name>
</gene>
<name>X1IF26_9ZZZZ</name>
<dbReference type="EMBL" id="BARU01036791">
    <property type="protein sequence ID" value="GAH80981.1"/>
    <property type="molecule type" value="Genomic_DNA"/>
</dbReference>
<comment type="caution">
    <text evidence="4">The sequence shown here is derived from an EMBL/GenBank/DDBJ whole genome shotgun (WGS) entry which is preliminary data.</text>
</comment>
<feature type="region of interest" description="Disordered" evidence="2">
    <location>
        <begin position="48"/>
        <end position="71"/>
    </location>
</feature>
<feature type="non-terminal residue" evidence="4">
    <location>
        <position position="71"/>
    </location>
</feature>
<dbReference type="GO" id="GO:0046872">
    <property type="term" value="F:metal ion binding"/>
    <property type="evidence" value="ECO:0007669"/>
    <property type="project" value="UniProtKB-KW"/>
</dbReference>
<dbReference type="InterPro" id="IPR041166">
    <property type="entry name" value="Rubredoxin_2"/>
</dbReference>
<evidence type="ECO:0000259" key="3">
    <source>
        <dbReference type="Pfam" id="PF18073"/>
    </source>
</evidence>
<feature type="domain" description="LapB rubredoxin metal binding" evidence="3">
    <location>
        <begin position="12"/>
        <end position="39"/>
    </location>
</feature>